<dbReference type="EMBL" id="GISG01231132">
    <property type="protein sequence ID" value="MBA4666277.1"/>
    <property type="molecule type" value="Transcribed_RNA"/>
</dbReference>
<dbReference type="CDD" id="cd03801">
    <property type="entry name" value="GT4_PimA-like"/>
    <property type="match status" value="1"/>
</dbReference>
<dbReference type="Gene3D" id="3.40.50.2000">
    <property type="entry name" value="Glycogen Phosphorylase B"/>
    <property type="match status" value="1"/>
</dbReference>
<sequence>MEDNYNNEDLLGNVVRPSSLRTIKPTLSGRSTPRTSPTFRRLPSNRTPRRDGRAGAGKFQWFRSDRLVYWLLLITLWTYGGFYIQSRWAHGDNRENVFAFGDSQNNVENDPEQNQRRELISDGNLVNVKNSSSQSLAGDGIKMNKSIELSLTQKENIILPPRIRPPRIVTSTKKNKKSRRNSRSKMRGRQKFMEEAVVKDIQVEEELPRSNSSYRMLVGPFGSIEDRILEWSPEKRTGTCDRNELFARLVWSRNFVLIFHELSMTGAPLSMLELATELLSCGATVQAVVLSRRGGLMEELTRRRIKVIDDKAEHSFKAAMKADLVIAGSAVCAQWIERYLVYFNAGSNQIAWWIMENRREYFDRSKLMLNRVKMLVFLSELQSKQWLAWSKEDNITLTTQTALIPLSVNDELAFVAGIPCSLNTPLSNPERMLQKRQLLRNAVRQQMGLADNDMLVISLGSINAAKGQLLLVESAHLVIEEQPSHIEAKPKNLPKSDLNTPSLTEKFHLRGLAQKESHTNGSLISNNTGSISNETQLNQSDHAEYHSTAGVNSSQEVLAQNLKILIGSVGSKSNKVLYVKEILDFLSDHPNLSRAVFWTPSTTRIASLYSAADVYVTNSQGLGETFGRVTVEAMAFGLPVLGTDAGGTTEIVEQNVTGLLHPVGHPGKKVLAENLRYLLENSSVRQQMGNRGREKVEKMYLKRHMYRLFFEVLFKCMRIK</sequence>
<protein>
    <recommendedName>
        <fullName evidence="4">Glycosyl transferase family 1 domain-containing protein</fullName>
    </recommendedName>
</protein>
<reference evidence="5" key="2">
    <citation type="submission" date="2020-07" db="EMBL/GenBank/DDBJ databases">
        <authorList>
            <person name="Vera ALvarez R."/>
            <person name="Arias-Moreno D.M."/>
            <person name="Jimenez-Jacinto V."/>
            <person name="Jimenez-Bremont J.F."/>
            <person name="Swaminathan K."/>
            <person name="Moose S.P."/>
            <person name="Guerrero-Gonzalez M.L."/>
            <person name="Marino-Ramirez L."/>
            <person name="Landsman D."/>
            <person name="Rodriguez-Kessler M."/>
            <person name="Delgado-Sanchez P."/>
        </authorList>
    </citation>
    <scope>NUCLEOTIDE SEQUENCE</scope>
    <source>
        <tissue evidence="5">Cladode</tissue>
    </source>
</reference>
<feature type="region of interest" description="Disordered" evidence="2">
    <location>
        <begin position="22"/>
        <end position="55"/>
    </location>
</feature>
<feature type="domain" description="Glycosyl transferase family 1" evidence="4">
    <location>
        <begin position="586"/>
        <end position="694"/>
    </location>
</feature>
<evidence type="ECO:0000256" key="3">
    <source>
        <dbReference type="SAM" id="Phobius"/>
    </source>
</evidence>
<dbReference type="PANTHER" id="PTHR47778">
    <property type="entry name" value="BNAA05G14870D PROTEIN"/>
    <property type="match status" value="1"/>
</dbReference>
<evidence type="ECO:0000256" key="1">
    <source>
        <dbReference type="ARBA" id="ARBA00022676"/>
    </source>
</evidence>
<feature type="region of interest" description="Disordered" evidence="2">
    <location>
        <begin position="170"/>
        <end position="189"/>
    </location>
</feature>
<evidence type="ECO:0000256" key="2">
    <source>
        <dbReference type="SAM" id="MobiDB-lite"/>
    </source>
</evidence>
<dbReference type="InterPro" id="IPR041693">
    <property type="entry name" value="Glyco_trans_4_5"/>
</dbReference>
<dbReference type="Pfam" id="PF16994">
    <property type="entry name" value="Glyco_trans_4_5"/>
    <property type="match status" value="1"/>
</dbReference>
<dbReference type="InterPro" id="IPR001296">
    <property type="entry name" value="Glyco_trans_1"/>
</dbReference>
<name>A0A7C9AGK8_OPUST</name>
<dbReference type="PANTHER" id="PTHR47778:SF2">
    <property type="entry name" value="GLYCOSYL TRANSFERASE FAMILY 1 DOMAIN-CONTAINING PROTEIN"/>
    <property type="match status" value="1"/>
</dbReference>
<dbReference type="GO" id="GO:0016757">
    <property type="term" value="F:glycosyltransferase activity"/>
    <property type="evidence" value="ECO:0007669"/>
    <property type="project" value="UniProtKB-KW"/>
</dbReference>
<evidence type="ECO:0000313" key="5">
    <source>
        <dbReference type="EMBL" id="MBA4666277.1"/>
    </source>
</evidence>
<feature type="compositionally biased region" description="Low complexity" evidence="2">
    <location>
        <begin position="25"/>
        <end position="44"/>
    </location>
</feature>
<keyword evidence="1" id="KW-0328">Glycosyltransferase</keyword>
<proteinExistence type="predicted"/>
<keyword evidence="3" id="KW-0812">Transmembrane</keyword>
<keyword evidence="3" id="KW-0472">Membrane</keyword>
<evidence type="ECO:0000259" key="4">
    <source>
        <dbReference type="Pfam" id="PF00534"/>
    </source>
</evidence>
<dbReference type="AlphaFoldDB" id="A0A7C9AGK8"/>
<dbReference type="Pfam" id="PF00534">
    <property type="entry name" value="Glycos_transf_1"/>
    <property type="match status" value="1"/>
</dbReference>
<dbReference type="SUPFAM" id="SSF53756">
    <property type="entry name" value="UDP-Glycosyltransferase/glycogen phosphorylase"/>
    <property type="match status" value="1"/>
</dbReference>
<keyword evidence="1" id="KW-0808">Transferase</keyword>
<feature type="transmembrane region" description="Helical" evidence="3">
    <location>
        <begin position="67"/>
        <end position="84"/>
    </location>
</feature>
<keyword evidence="3" id="KW-1133">Transmembrane helix</keyword>
<feature type="compositionally biased region" description="Basic residues" evidence="2">
    <location>
        <begin position="173"/>
        <end position="189"/>
    </location>
</feature>
<reference evidence="5" key="1">
    <citation type="journal article" date="2013" name="J. Plant Res.">
        <title>Effect of fungi and light on seed germination of three Opuntia species from semiarid lands of central Mexico.</title>
        <authorList>
            <person name="Delgado-Sanchez P."/>
            <person name="Jimenez-Bremont J.F."/>
            <person name="Guerrero-Gonzalez Mde L."/>
            <person name="Flores J."/>
        </authorList>
    </citation>
    <scope>NUCLEOTIDE SEQUENCE</scope>
    <source>
        <tissue evidence="5">Cladode</tissue>
    </source>
</reference>
<organism evidence="5">
    <name type="scientific">Opuntia streptacantha</name>
    <name type="common">Prickly pear cactus</name>
    <name type="synonym">Opuntia cardona</name>
    <dbReference type="NCBI Taxonomy" id="393608"/>
    <lineage>
        <taxon>Eukaryota</taxon>
        <taxon>Viridiplantae</taxon>
        <taxon>Streptophyta</taxon>
        <taxon>Embryophyta</taxon>
        <taxon>Tracheophyta</taxon>
        <taxon>Spermatophyta</taxon>
        <taxon>Magnoliopsida</taxon>
        <taxon>eudicotyledons</taxon>
        <taxon>Gunneridae</taxon>
        <taxon>Pentapetalae</taxon>
        <taxon>Caryophyllales</taxon>
        <taxon>Cactineae</taxon>
        <taxon>Cactaceae</taxon>
        <taxon>Opuntioideae</taxon>
        <taxon>Opuntia</taxon>
    </lineage>
</organism>
<accession>A0A7C9AGK8</accession>